<dbReference type="InterPro" id="IPR001876">
    <property type="entry name" value="Znf_RanBP2"/>
</dbReference>
<keyword evidence="2 5" id="KW-0863">Zinc-finger</keyword>
<gene>
    <name evidence="9" type="ORF">C1SCF055_LOCUS7204</name>
</gene>
<dbReference type="Pfam" id="PF00400">
    <property type="entry name" value="WD40"/>
    <property type="match status" value="1"/>
</dbReference>
<evidence type="ECO:0000256" key="6">
    <source>
        <dbReference type="SAM" id="MobiDB-lite"/>
    </source>
</evidence>
<evidence type="ECO:0000313" key="10">
    <source>
        <dbReference type="EMBL" id="CAL1132610.1"/>
    </source>
</evidence>
<evidence type="ECO:0000256" key="1">
    <source>
        <dbReference type="ARBA" id="ARBA00022723"/>
    </source>
</evidence>
<protein>
    <submittedName>
        <fullName evidence="11">Peptidase C14 caspase domain-containing protein</fullName>
    </submittedName>
</protein>
<dbReference type="PROSITE" id="PS50030">
    <property type="entry name" value="UBA"/>
    <property type="match status" value="1"/>
</dbReference>
<organism evidence="9">
    <name type="scientific">Cladocopium goreaui</name>
    <dbReference type="NCBI Taxonomy" id="2562237"/>
    <lineage>
        <taxon>Eukaryota</taxon>
        <taxon>Sar</taxon>
        <taxon>Alveolata</taxon>
        <taxon>Dinophyceae</taxon>
        <taxon>Suessiales</taxon>
        <taxon>Symbiodiniaceae</taxon>
        <taxon>Cladocopium</taxon>
    </lineage>
</organism>
<dbReference type="OrthoDB" id="261960at2759"/>
<keyword evidence="4" id="KW-0853">WD repeat</keyword>
<sequence length="1598" mass="177786">MDPLCWEDVAILNGHCDSVAQTVWSLPPDWPTPPSSCGNPMWLRMTDDPLRYVVALGYKAIECRIVGKEDSENQIESWKILIDSAKCQVSGLGTGATTRIWHCDGWQEVAKLRVGTCAGVKAVPGALRGRHWGVMSPQWQWISGFGDVWTRGDLHQWNLAAELTGHQSAIRALCWSPDGGKVLTGSADRKVASGADSTLFNLEASSESIRKQVCSLGPNRPGTFQVQDDLRITFPLDPLIHHFSSPIAMSEPHLDEDLAWAPDWPCPTCTLLNAPEAVKCLACDSLRPGSSSNSGVVVVLPREAPKRPADGWACPACTLLNPEAADNCAACGGERWVKRQMTAAALRARTKPAAVESDTGATGTTARWDHGIWGGLGPDREFLPLPPAPEGRVIYRSAKDDELDMFTELEAATSEKLPEDPTVEPAADTASAEVAANPDGVPIEKIESPKKVADVAPSAIRPAWRVEGTPLFADAALGDVALDDAVERLASAGVEPAECLLALEAAGGDEDLARTFLWQMKRWMVVVIVGEDECIPNAVADGELIASVVTHVGLCPDVVKITLNLDHQTDTPLQQLKKAVEEKVAKAEDNHEHLPLSLDVIVYFSGHSYRRHKSFSTRVITGQRQSFHLESSVQKVIQDAKNKNSQLGPCNVVYFVDGCMEFEDGELSDSESVMSNQADEPMQYFAYSVSMGKPQADNGLFATVLAYCLTCRVENLSSLFRNLKDLVSQLSFWRQIPYTLNVENDIELFPRAGGVEIQRPLTEAQRNSRLFESTFFLSRYLARLTSDKLLEWRRNSRNEPCKSNPDRLQEHILSTFETLSKIANVFEERKHLFKENSWLELELLVKCPCDDLEWFLKELKKVEQLPSLAESVRGDTVPEPKNVPQEIRDCLVVALRENIKDDYDQRPAEACEEDSCDTAKPPSTLVTDARDLVYELMHWFQHWEGTSVETKDGKKKWTYALVAEQAEVAPLPESELRAIAEFINEQSNVFKVPCKVFLAPGSLWIIIRSEGRLPMSEFLKGLGESIQQRQLGREFCKAVLKLMHVPLHVVPRRLLHLVYQVEHLLESSGCLWLRALDVQKLAANHINQSNGDVQLNPLQVIVFEDSVEAERLSWLNGNGKLRFVIETNWRDLTFQDRVLKRLNELASKSTGMSSSPTWGEHSAFHAVAFLLHRRVMHWRLDTRLVDCAHPAVLLQGVLQEVLKETEVGKMLRAKALEAWCTLQELARLAQQSGESIVFTEGQLSELLDPIGPIDPHQAPIFREVHKRQSASSTGTFDLKGSSSHVGMRQSEHLTEVPNSSSNVRERVPETGFEDSDTEDVCSFCTVSQELTEIELGFQQLLDSNSDPVEEIMLKFELGRVKQKMNKLQEAETIFLEALATAEARGCEGGCAAIQHELGVLNRRRERLSEAATWLRKSVKAKLVANAEMHQVVATIVELGRVLHETYDAHNTAHAALNFTREVLAQQNWDDQLDAEGRGLQCFAKAFYELGIWKKGLGDLGSAEIYFMASLALEYSFDEGQNDVSFASTLHELGSVWKSEGKNPAAEICLREALYRKRKANCQDVKLTEEELESLNSISDDWEILSPAVSPSHKPDGKL</sequence>
<feature type="region of interest" description="Disordered" evidence="6">
    <location>
        <begin position="1272"/>
        <end position="1314"/>
    </location>
</feature>
<dbReference type="InterPro" id="IPR019734">
    <property type="entry name" value="TPR_rpt"/>
</dbReference>
<feature type="domain" description="RanBP2-type" evidence="8">
    <location>
        <begin position="260"/>
        <end position="289"/>
    </location>
</feature>
<dbReference type="GO" id="GO:0008270">
    <property type="term" value="F:zinc ion binding"/>
    <property type="evidence" value="ECO:0007669"/>
    <property type="project" value="UniProtKB-KW"/>
</dbReference>
<dbReference type="PROSITE" id="PS50294">
    <property type="entry name" value="WD_REPEATS_REGION"/>
    <property type="match status" value="1"/>
</dbReference>
<evidence type="ECO:0000256" key="3">
    <source>
        <dbReference type="ARBA" id="ARBA00022833"/>
    </source>
</evidence>
<dbReference type="SMART" id="SM00320">
    <property type="entry name" value="WD40"/>
    <property type="match status" value="1"/>
</dbReference>
<evidence type="ECO:0000256" key="5">
    <source>
        <dbReference type="PROSITE-ProRule" id="PRU00322"/>
    </source>
</evidence>
<dbReference type="SUPFAM" id="SSF50978">
    <property type="entry name" value="WD40 repeat-like"/>
    <property type="match status" value="1"/>
</dbReference>
<evidence type="ECO:0000256" key="2">
    <source>
        <dbReference type="ARBA" id="ARBA00022771"/>
    </source>
</evidence>
<comment type="caution">
    <text evidence="9">The sequence shown here is derived from an EMBL/GenBank/DDBJ whole genome shotgun (WGS) entry which is preliminary data.</text>
</comment>
<accession>A0A9P1FLW8</accession>
<name>A0A9P1FLW8_9DINO</name>
<feature type="compositionally biased region" description="Polar residues" evidence="6">
    <location>
        <begin position="1272"/>
        <end position="1284"/>
    </location>
</feature>
<dbReference type="PROSITE" id="PS50082">
    <property type="entry name" value="WD_REPEATS_2"/>
    <property type="match status" value="1"/>
</dbReference>
<evidence type="ECO:0000259" key="7">
    <source>
        <dbReference type="PROSITE" id="PS50030"/>
    </source>
</evidence>
<dbReference type="SMART" id="SM00547">
    <property type="entry name" value="ZnF_RBZ"/>
    <property type="match status" value="2"/>
</dbReference>
<proteinExistence type="predicted"/>
<evidence type="ECO:0000313" key="12">
    <source>
        <dbReference type="Proteomes" id="UP001152797"/>
    </source>
</evidence>
<dbReference type="PROSITE" id="PS50199">
    <property type="entry name" value="ZF_RANBP2_2"/>
    <property type="match status" value="2"/>
</dbReference>
<evidence type="ECO:0000313" key="11">
    <source>
        <dbReference type="EMBL" id="CAL4766547.1"/>
    </source>
</evidence>
<dbReference type="InterPro" id="IPR011990">
    <property type="entry name" value="TPR-like_helical_dom_sf"/>
</dbReference>
<reference evidence="10" key="2">
    <citation type="submission" date="2024-04" db="EMBL/GenBank/DDBJ databases">
        <authorList>
            <person name="Chen Y."/>
            <person name="Shah S."/>
            <person name="Dougan E. K."/>
            <person name="Thang M."/>
            <person name="Chan C."/>
        </authorList>
    </citation>
    <scope>NUCLEOTIDE SEQUENCE [LARGE SCALE GENOMIC DNA]</scope>
</reference>
<keyword evidence="3" id="KW-0862">Zinc</keyword>
<dbReference type="Gene3D" id="4.10.1060.10">
    <property type="entry name" value="Zinc finger, RanBP2-type"/>
    <property type="match status" value="1"/>
</dbReference>
<dbReference type="SMART" id="SM00165">
    <property type="entry name" value="UBA"/>
    <property type="match status" value="1"/>
</dbReference>
<dbReference type="InterPro" id="IPR001680">
    <property type="entry name" value="WD40_rpt"/>
</dbReference>
<dbReference type="Gene3D" id="2.130.10.10">
    <property type="entry name" value="YVTN repeat-like/Quinoprotein amine dehydrogenase"/>
    <property type="match status" value="1"/>
</dbReference>
<dbReference type="PROSITE" id="PS01358">
    <property type="entry name" value="ZF_RANBP2_1"/>
    <property type="match status" value="2"/>
</dbReference>
<evidence type="ECO:0000256" key="4">
    <source>
        <dbReference type="PROSITE-ProRule" id="PRU00221"/>
    </source>
</evidence>
<dbReference type="Gene3D" id="2.30.30.380">
    <property type="entry name" value="Zn-finger domain of Sec23/24"/>
    <property type="match status" value="1"/>
</dbReference>
<dbReference type="EMBL" id="CAMXCT020000468">
    <property type="protein sequence ID" value="CAL1132610.1"/>
    <property type="molecule type" value="Genomic_DNA"/>
</dbReference>
<dbReference type="EMBL" id="CAMXCT030000468">
    <property type="protein sequence ID" value="CAL4766547.1"/>
    <property type="molecule type" value="Genomic_DNA"/>
</dbReference>
<dbReference type="InterPro" id="IPR015943">
    <property type="entry name" value="WD40/YVTN_repeat-like_dom_sf"/>
</dbReference>
<keyword evidence="12" id="KW-1185">Reference proteome</keyword>
<evidence type="ECO:0000259" key="8">
    <source>
        <dbReference type="PROSITE" id="PS50199"/>
    </source>
</evidence>
<dbReference type="Proteomes" id="UP001152797">
    <property type="component" value="Unassembled WGS sequence"/>
</dbReference>
<dbReference type="EMBL" id="CAMXCT010000468">
    <property type="protein sequence ID" value="CAI3979235.1"/>
    <property type="molecule type" value="Genomic_DNA"/>
</dbReference>
<feature type="domain" description="UBA" evidence="7">
    <location>
        <begin position="481"/>
        <end position="520"/>
    </location>
</feature>
<reference evidence="9" key="1">
    <citation type="submission" date="2022-10" db="EMBL/GenBank/DDBJ databases">
        <authorList>
            <person name="Chen Y."/>
            <person name="Dougan E. K."/>
            <person name="Chan C."/>
            <person name="Rhodes N."/>
            <person name="Thang M."/>
        </authorList>
    </citation>
    <scope>NUCLEOTIDE SEQUENCE</scope>
</reference>
<keyword evidence="1" id="KW-0479">Metal-binding</keyword>
<feature type="region of interest" description="Disordered" evidence="6">
    <location>
        <begin position="415"/>
        <end position="439"/>
    </location>
</feature>
<dbReference type="SUPFAM" id="SSF48452">
    <property type="entry name" value="TPR-like"/>
    <property type="match status" value="1"/>
</dbReference>
<dbReference type="Pfam" id="PF13424">
    <property type="entry name" value="TPR_12"/>
    <property type="match status" value="1"/>
</dbReference>
<dbReference type="InterPro" id="IPR036322">
    <property type="entry name" value="WD40_repeat_dom_sf"/>
</dbReference>
<dbReference type="Pfam" id="PF00641">
    <property type="entry name" value="Zn_ribbon_RanBP"/>
    <property type="match status" value="1"/>
</dbReference>
<evidence type="ECO:0000313" key="9">
    <source>
        <dbReference type="EMBL" id="CAI3979235.1"/>
    </source>
</evidence>
<feature type="domain" description="RanBP2-type" evidence="8">
    <location>
        <begin position="308"/>
        <end position="337"/>
    </location>
</feature>
<dbReference type="InterPro" id="IPR015940">
    <property type="entry name" value="UBA"/>
</dbReference>
<feature type="repeat" description="WD" evidence="4">
    <location>
        <begin position="163"/>
        <end position="191"/>
    </location>
</feature>
<dbReference type="SMART" id="SM00028">
    <property type="entry name" value="TPR"/>
    <property type="match status" value="3"/>
</dbReference>
<dbReference type="Gene3D" id="1.25.40.10">
    <property type="entry name" value="Tetratricopeptide repeat domain"/>
    <property type="match status" value="1"/>
</dbReference>